<feature type="non-terminal residue" evidence="2">
    <location>
        <position position="97"/>
    </location>
</feature>
<sequence length="97" mass="10297">MTDKENGSVPEAGSSPYDEPTLQMRRDRPSRLESDDDLDLDGSSFESAPPYAPAPTEQIHRPAPAGAVTADEPPVAKVRRGTLDLGLLVLRLAVGGT</sequence>
<proteinExistence type="predicted"/>
<feature type="region of interest" description="Disordered" evidence="1">
    <location>
        <begin position="1"/>
        <end position="74"/>
    </location>
</feature>
<keyword evidence="3" id="KW-1185">Reference proteome</keyword>
<dbReference type="Proteomes" id="UP001331936">
    <property type="component" value="Unassembled WGS sequence"/>
</dbReference>
<evidence type="ECO:0000313" key="2">
    <source>
        <dbReference type="EMBL" id="MEE2034345.1"/>
    </source>
</evidence>
<reference evidence="2 3" key="1">
    <citation type="submission" date="2023-08" db="EMBL/GenBank/DDBJ databases">
        <authorList>
            <person name="Girao M."/>
            <person name="Carvalho M.F."/>
        </authorList>
    </citation>
    <scope>NUCLEOTIDE SEQUENCE [LARGE SCALE GENOMIC DNA]</scope>
    <source>
        <strain evidence="2 3">CC-R104</strain>
    </source>
</reference>
<protein>
    <submittedName>
        <fullName evidence="2">DoxX family protein</fullName>
    </submittedName>
</protein>
<feature type="compositionally biased region" description="Basic and acidic residues" evidence="1">
    <location>
        <begin position="24"/>
        <end position="33"/>
    </location>
</feature>
<evidence type="ECO:0000256" key="1">
    <source>
        <dbReference type="SAM" id="MobiDB-lite"/>
    </source>
</evidence>
<name>A0ABU7JWU8_9NOCA</name>
<gene>
    <name evidence="2" type="ORF">Q8814_19865</name>
</gene>
<accession>A0ABU7JWU8</accession>
<dbReference type="EMBL" id="JAUZMZ010000138">
    <property type="protein sequence ID" value="MEE2034345.1"/>
    <property type="molecule type" value="Genomic_DNA"/>
</dbReference>
<organism evidence="2 3">
    <name type="scientific">Rhodococcus chondri</name>
    <dbReference type="NCBI Taxonomy" id="3065941"/>
    <lineage>
        <taxon>Bacteria</taxon>
        <taxon>Bacillati</taxon>
        <taxon>Actinomycetota</taxon>
        <taxon>Actinomycetes</taxon>
        <taxon>Mycobacteriales</taxon>
        <taxon>Nocardiaceae</taxon>
        <taxon>Rhodococcus</taxon>
    </lineage>
</organism>
<comment type="caution">
    <text evidence="2">The sequence shown here is derived from an EMBL/GenBank/DDBJ whole genome shotgun (WGS) entry which is preliminary data.</text>
</comment>
<evidence type="ECO:0000313" key="3">
    <source>
        <dbReference type="Proteomes" id="UP001331936"/>
    </source>
</evidence>